<dbReference type="EMBL" id="LSRX01000088">
    <property type="protein sequence ID" value="OLQ09866.1"/>
    <property type="molecule type" value="Genomic_DNA"/>
</dbReference>
<proteinExistence type="predicted"/>
<keyword evidence="3" id="KW-1185">Reference proteome</keyword>
<sequence>MVLCGKVPAAAWRLLGKAEWPALKKADFRQRLGRGAKLAFALCLFVSFFLLRAASPPLHAPGPRCFKENGEGAEGLMGALGRCRELEDAAEGVFVFLKAGSPQCFCENGEGAQELLGALGRCRELEDVDFRDCDKIPESAWAALGEGVWPHLRNEIGIPEAHLSRLRGQREGCPSAPQRAFKGLPLGLPMATGAHAEPRDRVRATRAEIVPGARHRRSSGDKRVTG</sequence>
<reference evidence="2 3" key="1">
    <citation type="submission" date="2016-02" db="EMBL/GenBank/DDBJ databases">
        <title>Genome analysis of coral dinoflagellate symbionts highlights evolutionary adaptations to a symbiotic lifestyle.</title>
        <authorList>
            <person name="Aranda M."/>
            <person name="Li Y."/>
            <person name="Liew Y.J."/>
            <person name="Baumgarten S."/>
            <person name="Simakov O."/>
            <person name="Wilson M."/>
            <person name="Piel J."/>
            <person name="Ashoor H."/>
            <person name="Bougouffa S."/>
            <person name="Bajic V.B."/>
            <person name="Ryu T."/>
            <person name="Ravasi T."/>
            <person name="Bayer T."/>
            <person name="Micklem G."/>
            <person name="Kim H."/>
            <person name="Bhak J."/>
            <person name="Lajeunesse T.C."/>
            <person name="Voolstra C.R."/>
        </authorList>
    </citation>
    <scope>NUCLEOTIDE SEQUENCE [LARGE SCALE GENOMIC DNA]</scope>
    <source>
        <strain evidence="2 3">CCMP2467</strain>
    </source>
</reference>
<comment type="caution">
    <text evidence="2">The sequence shown here is derived from an EMBL/GenBank/DDBJ whole genome shotgun (WGS) entry which is preliminary data.</text>
</comment>
<dbReference type="Proteomes" id="UP000186817">
    <property type="component" value="Unassembled WGS sequence"/>
</dbReference>
<feature type="compositionally biased region" description="Basic and acidic residues" evidence="1">
    <location>
        <begin position="196"/>
        <end position="206"/>
    </location>
</feature>
<dbReference type="OrthoDB" id="10393512at2759"/>
<evidence type="ECO:0000256" key="1">
    <source>
        <dbReference type="SAM" id="MobiDB-lite"/>
    </source>
</evidence>
<protein>
    <submittedName>
        <fullName evidence="2">Uncharacterized protein</fullName>
    </submittedName>
</protein>
<evidence type="ECO:0000313" key="2">
    <source>
        <dbReference type="EMBL" id="OLQ09866.1"/>
    </source>
</evidence>
<feature type="region of interest" description="Disordered" evidence="1">
    <location>
        <begin position="192"/>
        <end position="226"/>
    </location>
</feature>
<name>A0A1Q9EQZ8_SYMMI</name>
<evidence type="ECO:0000313" key="3">
    <source>
        <dbReference type="Proteomes" id="UP000186817"/>
    </source>
</evidence>
<accession>A0A1Q9EQZ8</accession>
<dbReference type="AlphaFoldDB" id="A0A1Q9EQZ8"/>
<gene>
    <name evidence="2" type="ORF">AK812_SmicGene6485</name>
</gene>
<organism evidence="2 3">
    <name type="scientific">Symbiodinium microadriaticum</name>
    <name type="common">Dinoflagellate</name>
    <name type="synonym">Zooxanthella microadriatica</name>
    <dbReference type="NCBI Taxonomy" id="2951"/>
    <lineage>
        <taxon>Eukaryota</taxon>
        <taxon>Sar</taxon>
        <taxon>Alveolata</taxon>
        <taxon>Dinophyceae</taxon>
        <taxon>Suessiales</taxon>
        <taxon>Symbiodiniaceae</taxon>
        <taxon>Symbiodinium</taxon>
    </lineage>
</organism>